<name>A0A4Y9XPZ3_9APHY</name>
<sequence>MPTLTATAQIVPSNAPARPRALASTGPALGGKLRTILAPKPRVIPSPPSDASFQTRIPIRKKREHSEVALDENETSGDVRQAHIRQRCDSGSSVRTVLPRTRTNSQESVRTIKLKAETLAIPRASLSLKASPTVPAPPLVKSLSEPPRATLSRPDRASALANIARTASALRRTTYHNKAGDDEANTLSFPSDIASIPVARVRTGMDKTRLSVARDQSPPVAANKLGKSLKRTKSRRDLLVEKDYDHLDRLCKTSVSVEVYEAQVDAALSEIRRAKEAHRELLDDEDEEIVQKVVRDVVADPDVAAEAEALRRSPRGRIVMDDLEEIPDVFSDEEEDSRAWLGERAPSVPPFARWEAHERFDVIVKPMNKHSTMWDVDFEDTYAWQGLLVVTDAKPYTGIPPRLPMLDIDLEWRTIDTRARTLRSDSEPEYAAHYEGAALPGTQILAQMEPARGIYTQPVWTFLQPDWPGAGAGGAWALRFWVPVPMHLFRGRDVRRFVVDARVVFGGGGCEDTAGVGHSERVDVTIEHLRRERDMKITAVKEFEG</sequence>
<dbReference type="Proteomes" id="UP000298390">
    <property type="component" value="Unassembled WGS sequence"/>
</dbReference>
<keyword evidence="1" id="KW-0175">Coiled coil</keyword>
<dbReference type="EMBL" id="SEKV01001188">
    <property type="protein sequence ID" value="TFY51427.1"/>
    <property type="molecule type" value="Genomic_DNA"/>
</dbReference>
<proteinExistence type="predicted"/>
<dbReference type="AlphaFoldDB" id="A0A4Y9XPZ3"/>
<evidence type="ECO:0000256" key="1">
    <source>
        <dbReference type="SAM" id="Coils"/>
    </source>
</evidence>
<evidence type="ECO:0000313" key="3">
    <source>
        <dbReference type="Proteomes" id="UP000298390"/>
    </source>
</evidence>
<protein>
    <submittedName>
        <fullName evidence="2">Uncharacterized protein</fullName>
    </submittedName>
</protein>
<gene>
    <name evidence="2" type="ORF">EVJ58_g10572</name>
</gene>
<comment type="caution">
    <text evidence="2">The sequence shown here is derived from an EMBL/GenBank/DDBJ whole genome shotgun (WGS) entry which is preliminary data.</text>
</comment>
<evidence type="ECO:0000313" key="2">
    <source>
        <dbReference type="EMBL" id="TFY51427.1"/>
    </source>
</evidence>
<reference evidence="2 3" key="1">
    <citation type="submission" date="2019-01" db="EMBL/GenBank/DDBJ databases">
        <title>Genome sequencing of the rare red list fungi Fomitopsis rosea.</title>
        <authorList>
            <person name="Buettner E."/>
            <person name="Kellner H."/>
        </authorList>
    </citation>
    <scope>NUCLEOTIDE SEQUENCE [LARGE SCALE GENOMIC DNA]</scope>
    <source>
        <strain evidence="2 3">DSM 105464</strain>
    </source>
</reference>
<feature type="coiled-coil region" evidence="1">
    <location>
        <begin position="257"/>
        <end position="288"/>
    </location>
</feature>
<organism evidence="2 3">
    <name type="scientific">Rhodofomes roseus</name>
    <dbReference type="NCBI Taxonomy" id="34475"/>
    <lineage>
        <taxon>Eukaryota</taxon>
        <taxon>Fungi</taxon>
        <taxon>Dikarya</taxon>
        <taxon>Basidiomycota</taxon>
        <taxon>Agaricomycotina</taxon>
        <taxon>Agaricomycetes</taxon>
        <taxon>Polyporales</taxon>
        <taxon>Rhodofomes</taxon>
    </lineage>
</organism>
<accession>A0A4Y9XPZ3</accession>